<dbReference type="GO" id="GO:0008168">
    <property type="term" value="F:methyltransferase activity"/>
    <property type="evidence" value="ECO:0007669"/>
    <property type="project" value="UniProtKB-KW"/>
</dbReference>
<dbReference type="InterPro" id="IPR029063">
    <property type="entry name" value="SAM-dependent_MTases_sf"/>
</dbReference>
<dbReference type="InterPro" id="IPR041698">
    <property type="entry name" value="Methyltransf_25"/>
</dbReference>
<evidence type="ECO:0000256" key="1">
    <source>
        <dbReference type="ARBA" id="ARBA00022679"/>
    </source>
</evidence>
<evidence type="ECO:0000259" key="2">
    <source>
        <dbReference type="Pfam" id="PF13649"/>
    </source>
</evidence>
<dbReference type="PANTHER" id="PTHR43861:SF3">
    <property type="entry name" value="PUTATIVE (AFU_ORTHOLOGUE AFUA_2G14390)-RELATED"/>
    <property type="match status" value="1"/>
</dbReference>
<reference evidence="3" key="2">
    <citation type="submission" date="2021-09" db="EMBL/GenBank/DDBJ databases">
        <authorList>
            <person name="Gilroy R."/>
        </authorList>
    </citation>
    <scope>NUCLEOTIDE SEQUENCE</scope>
    <source>
        <strain evidence="3">CHK160-4876</strain>
    </source>
</reference>
<dbReference type="Pfam" id="PF13649">
    <property type="entry name" value="Methyltransf_25"/>
    <property type="match status" value="1"/>
</dbReference>
<organism evidence="3 4">
    <name type="scientific">Metalysinibacillus jejuensis</name>
    <dbReference type="NCBI Taxonomy" id="914327"/>
    <lineage>
        <taxon>Bacteria</taxon>
        <taxon>Bacillati</taxon>
        <taxon>Bacillota</taxon>
        <taxon>Bacilli</taxon>
        <taxon>Bacillales</taxon>
        <taxon>Caryophanaceae</taxon>
        <taxon>Metalysinibacillus</taxon>
    </lineage>
</organism>
<gene>
    <name evidence="3" type="ORF">K8V30_00660</name>
</gene>
<accession>A0A921NAS2</accession>
<dbReference type="Gene3D" id="3.40.50.150">
    <property type="entry name" value="Vaccinia Virus protein VP39"/>
    <property type="match status" value="1"/>
</dbReference>
<proteinExistence type="predicted"/>
<dbReference type="EMBL" id="DYTV01000009">
    <property type="protein sequence ID" value="HJH10199.1"/>
    <property type="molecule type" value="Genomic_DNA"/>
</dbReference>
<sequence>MNLNTWHKRFDTEKYMYGETPNEFIKSHATLLNQHKKIAAFAEGEGRNATYLATLGHEVTAFDYAQSGLQKTERLAKKHGVHVNTVFADLLTDDVPTAQFDAAIMVFGHFHEHDQLHVLQKISDAVKPGGLLMMELYSTDQITYATGGPRDRTWLYDAKKLLNWCSSYKIIYFFTGEVERNEGELHTGLAHTVQFIIQK</sequence>
<keyword evidence="3" id="KW-0489">Methyltransferase</keyword>
<feature type="domain" description="Methyltransferase" evidence="2">
    <location>
        <begin position="41"/>
        <end position="130"/>
    </location>
</feature>
<evidence type="ECO:0000313" key="4">
    <source>
        <dbReference type="Proteomes" id="UP000700212"/>
    </source>
</evidence>
<keyword evidence="1" id="KW-0808">Transferase</keyword>
<dbReference type="Proteomes" id="UP000700212">
    <property type="component" value="Unassembled WGS sequence"/>
</dbReference>
<name>A0A921NAS2_9BACL</name>
<dbReference type="GO" id="GO:0032259">
    <property type="term" value="P:methylation"/>
    <property type="evidence" value="ECO:0007669"/>
    <property type="project" value="UniProtKB-KW"/>
</dbReference>
<dbReference type="SUPFAM" id="SSF53335">
    <property type="entry name" value="S-adenosyl-L-methionine-dependent methyltransferases"/>
    <property type="match status" value="1"/>
</dbReference>
<reference evidence="3" key="1">
    <citation type="journal article" date="2021" name="PeerJ">
        <title>Extensive microbial diversity within the chicken gut microbiome revealed by metagenomics and culture.</title>
        <authorList>
            <person name="Gilroy R."/>
            <person name="Ravi A."/>
            <person name="Getino M."/>
            <person name="Pursley I."/>
            <person name="Horton D.L."/>
            <person name="Alikhan N.F."/>
            <person name="Baker D."/>
            <person name="Gharbi K."/>
            <person name="Hall N."/>
            <person name="Watson M."/>
            <person name="Adriaenssens E.M."/>
            <person name="Foster-Nyarko E."/>
            <person name="Jarju S."/>
            <person name="Secka A."/>
            <person name="Antonio M."/>
            <person name="Oren A."/>
            <person name="Chaudhuri R.R."/>
            <person name="La Ragione R."/>
            <person name="Hildebrand F."/>
            <person name="Pallen M.J."/>
        </authorList>
    </citation>
    <scope>NUCLEOTIDE SEQUENCE</scope>
    <source>
        <strain evidence="3">CHK160-4876</strain>
    </source>
</reference>
<comment type="caution">
    <text evidence="3">The sequence shown here is derived from an EMBL/GenBank/DDBJ whole genome shotgun (WGS) entry which is preliminary data.</text>
</comment>
<evidence type="ECO:0000313" key="3">
    <source>
        <dbReference type="EMBL" id="HJH10199.1"/>
    </source>
</evidence>
<dbReference type="PANTHER" id="PTHR43861">
    <property type="entry name" value="TRANS-ACONITATE 2-METHYLTRANSFERASE-RELATED"/>
    <property type="match status" value="1"/>
</dbReference>
<dbReference type="CDD" id="cd02440">
    <property type="entry name" value="AdoMet_MTases"/>
    <property type="match status" value="1"/>
</dbReference>
<protein>
    <submittedName>
        <fullName evidence="3">Class I SAM-dependent methyltransferase</fullName>
    </submittedName>
</protein>
<dbReference type="AlphaFoldDB" id="A0A921NAS2"/>